<evidence type="ECO:0000256" key="7">
    <source>
        <dbReference type="ARBA" id="ARBA00023136"/>
    </source>
</evidence>
<dbReference type="AlphaFoldDB" id="A0A328DCT6"/>
<reference evidence="9 10" key="1">
    <citation type="submission" date="2018-06" db="EMBL/GenBank/DDBJ databases">
        <title>The Genome of Cuscuta australis (Dodder) Provides Insight into the Evolution of Plant Parasitism.</title>
        <authorList>
            <person name="Liu H."/>
        </authorList>
    </citation>
    <scope>NUCLEOTIDE SEQUENCE [LARGE SCALE GENOMIC DNA]</scope>
    <source>
        <strain evidence="10">cv. Yunnan</strain>
        <tissue evidence="9">Vines</tissue>
    </source>
</reference>
<evidence type="ECO:0000256" key="2">
    <source>
        <dbReference type="ARBA" id="ARBA00008444"/>
    </source>
</evidence>
<comment type="subcellular location">
    <subcellularLocation>
        <location evidence="1">Mitochondrion inner membrane</location>
        <topology evidence="1">Multi-pass membrane protein</topology>
    </subcellularLocation>
</comment>
<dbReference type="Proteomes" id="UP000249390">
    <property type="component" value="Unassembled WGS sequence"/>
</dbReference>
<evidence type="ECO:0000256" key="5">
    <source>
        <dbReference type="ARBA" id="ARBA00022989"/>
    </source>
</evidence>
<evidence type="ECO:0000256" key="6">
    <source>
        <dbReference type="ARBA" id="ARBA00023128"/>
    </source>
</evidence>
<comment type="caution">
    <text evidence="9">The sequence shown here is derived from an EMBL/GenBank/DDBJ whole genome shotgun (WGS) entry which is preliminary data.</text>
</comment>
<dbReference type="EMBL" id="NQVE01000156">
    <property type="protein sequence ID" value="RAL43334.1"/>
    <property type="molecule type" value="Genomic_DNA"/>
</dbReference>
<keyword evidence="4" id="KW-0999">Mitochondrion inner membrane</keyword>
<feature type="compositionally biased region" description="Basic and acidic residues" evidence="8">
    <location>
        <begin position="18"/>
        <end position="28"/>
    </location>
</feature>
<feature type="compositionally biased region" description="Polar residues" evidence="8">
    <location>
        <begin position="1"/>
        <end position="17"/>
    </location>
</feature>
<evidence type="ECO:0000313" key="10">
    <source>
        <dbReference type="Proteomes" id="UP000249390"/>
    </source>
</evidence>
<evidence type="ECO:0000256" key="4">
    <source>
        <dbReference type="ARBA" id="ARBA00022792"/>
    </source>
</evidence>
<dbReference type="PANTHER" id="PTHR14110:SF0">
    <property type="entry name" value="MITOCHONDRIAL IMPORT INNER MEMBRANE TRANSLOCASE SUBUNIT TIM22"/>
    <property type="match status" value="1"/>
</dbReference>
<keyword evidence="10" id="KW-1185">Reference proteome</keyword>
<keyword evidence="6" id="KW-0496">Mitochondrion</keyword>
<organism evidence="9 10">
    <name type="scientific">Cuscuta australis</name>
    <dbReference type="NCBI Taxonomy" id="267555"/>
    <lineage>
        <taxon>Eukaryota</taxon>
        <taxon>Viridiplantae</taxon>
        <taxon>Streptophyta</taxon>
        <taxon>Embryophyta</taxon>
        <taxon>Tracheophyta</taxon>
        <taxon>Spermatophyta</taxon>
        <taxon>Magnoliopsida</taxon>
        <taxon>eudicotyledons</taxon>
        <taxon>Gunneridae</taxon>
        <taxon>Pentapetalae</taxon>
        <taxon>asterids</taxon>
        <taxon>lamiids</taxon>
        <taxon>Solanales</taxon>
        <taxon>Convolvulaceae</taxon>
        <taxon>Cuscuteae</taxon>
        <taxon>Cuscuta</taxon>
        <taxon>Cuscuta subgen. Grammica</taxon>
        <taxon>Cuscuta sect. Cleistogrammica</taxon>
    </lineage>
</organism>
<sequence>MSSSPVKESQNTPTSSQEAEKKPIEPIRLPTVEEVRGQDIWNNCAIRSVASGIMGGGLGLAMGLFLGSLDTHILDDEMTSKQKIVYQAKQMGRRSWSSCKTFAVMGLIFSAAECVVEKARAKHDIANTAVAGCVTGGALSARGGPKAACAGCAGFAAFSVVIEKFLERMN</sequence>
<protein>
    <recommendedName>
        <fullName evidence="11">Mitochondrial import inner membrane translocase subunit TIM22</fullName>
    </recommendedName>
</protein>
<dbReference type="Pfam" id="PF02466">
    <property type="entry name" value="Tim17"/>
    <property type="match status" value="1"/>
</dbReference>
<feature type="region of interest" description="Disordered" evidence="8">
    <location>
        <begin position="1"/>
        <end position="28"/>
    </location>
</feature>
<dbReference type="InterPro" id="IPR039175">
    <property type="entry name" value="TIM22"/>
</dbReference>
<keyword evidence="7" id="KW-0472">Membrane</keyword>
<dbReference type="PANTHER" id="PTHR14110">
    <property type="entry name" value="MITOCHONDRIAL IMPORT INNER MEMBRANE TRANSLOCASE SUBUNIT TIM22"/>
    <property type="match status" value="1"/>
</dbReference>
<evidence type="ECO:0000256" key="8">
    <source>
        <dbReference type="SAM" id="MobiDB-lite"/>
    </source>
</evidence>
<evidence type="ECO:0000256" key="3">
    <source>
        <dbReference type="ARBA" id="ARBA00022692"/>
    </source>
</evidence>
<dbReference type="GO" id="GO:0008320">
    <property type="term" value="F:protein transmembrane transporter activity"/>
    <property type="evidence" value="ECO:0007669"/>
    <property type="project" value="TreeGrafter"/>
</dbReference>
<dbReference type="GO" id="GO:0042721">
    <property type="term" value="C:TIM22 mitochondrial import inner membrane insertion complex"/>
    <property type="evidence" value="ECO:0007669"/>
    <property type="project" value="InterPro"/>
</dbReference>
<evidence type="ECO:0000313" key="9">
    <source>
        <dbReference type="EMBL" id="RAL43334.1"/>
    </source>
</evidence>
<keyword evidence="5" id="KW-1133">Transmembrane helix</keyword>
<keyword evidence="3" id="KW-0812">Transmembrane</keyword>
<dbReference type="GO" id="GO:0045039">
    <property type="term" value="P:protein insertion into mitochondrial inner membrane"/>
    <property type="evidence" value="ECO:0007669"/>
    <property type="project" value="InterPro"/>
</dbReference>
<evidence type="ECO:0008006" key="11">
    <source>
        <dbReference type="Google" id="ProtNLM"/>
    </source>
</evidence>
<evidence type="ECO:0000256" key="1">
    <source>
        <dbReference type="ARBA" id="ARBA00004448"/>
    </source>
</evidence>
<proteinExistence type="inferred from homology"/>
<comment type="similarity">
    <text evidence="2">Belongs to the Tim17/Tim22/Tim23 family.</text>
</comment>
<name>A0A328DCT6_9ASTE</name>
<accession>A0A328DCT6</accession>
<gene>
    <name evidence="9" type="ORF">DM860_012475</name>
</gene>
<dbReference type="GO" id="GO:0030943">
    <property type="term" value="F:mitochondrion targeting sequence binding"/>
    <property type="evidence" value="ECO:0007669"/>
    <property type="project" value="TreeGrafter"/>
</dbReference>